<dbReference type="Proteomes" id="UP000308196">
    <property type="component" value="Chromosome"/>
</dbReference>
<dbReference type="EMBL" id="LR590484">
    <property type="protein sequence ID" value="VTR52304.1"/>
    <property type="molecule type" value="Genomic_DNA"/>
</dbReference>
<keyword evidence="4" id="KW-1185">Reference proteome</keyword>
<protein>
    <submittedName>
        <fullName evidence="1">DUF4230 domain-containing protein</fullName>
    </submittedName>
</protein>
<reference evidence="2 3" key="1">
    <citation type="submission" date="2019-05" db="EMBL/GenBank/DDBJ databases">
        <authorList>
            <consortium name="Pathogen Informatics"/>
        </authorList>
    </citation>
    <scope>NUCLEOTIDE SEQUENCE [LARGE SCALE GENOMIC DNA]</scope>
    <source>
        <strain evidence="2 3">NCTC11429</strain>
    </source>
</reference>
<proteinExistence type="predicted"/>
<evidence type="ECO:0000313" key="4">
    <source>
        <dbReference type="Proteomes" id="UP001566204"/>
    </source>
</evidence>
<evidence type="ECO:0000313" key="3">
    <source>
        <dbReference type="Proteomes" id="UP000308196"/>
    </source>
</evidence>
<dbReference type="Proteomes" id="UP001566204">
    <property type="component" value="Unassembled WGS sequence"/>
</dbReference>
<gene>
    <name evidence="1" type="ORF">ABTW24_23715</name>
    <name evidence="2" type="ORF">NCTC11429_04554</name>
</gene>
<reference evidence="1 4" key="2">
    <citation type="submission" date="2024-06" db="EMBL/GenBank/DDBJ databases">
        <title>Soil Sphingobacterium thalpophilum.</title>
        <authorList>
            <person name="Yang J."/>
            <person name="Li J."/>
        </authorList>
    </citation>
    <scope>NUCLEOTIDE SEQUENCE [LARGE SCALE GENOMIC DNA]</scope>
    <source>
        <strain evidence="1 4">22g91tb</strain>
    </source>
</reference>
<name>A0A4U9W1Z5_9SPHI</name>
<dbReference type="STRING" id="1123265.GCA_000686625_03514"/>
<sequence length="186" mass="20641">MGKFLKFVIVVAILAVGGWFVYQKYASGPRVESKHQLLVDRIEAMGKLELVKYRYSDVVEHKNISTFLPEASVLLIVKADAVGCINLSKVAPEDIQVTGDSVSIKLPAPEICYIKIDHEASKVYDTKMAFLREAELVDEAYKAAEKAVADDVKKSDILSQTRANAITVFRPLLQGLGFPKVHLTFE</sequence>
<evidence type="ECO:0000313" key="2">
    <source>
        <dbReference type="EMBL" id="VTR52304.1"/>
    </source>
</evidence>
<dbReference type="InterPro" id="IPR025324">
    <property type="entry name" value="DUF4230"/>
</dbReference>
<accession>A0A4U9W1Z5</accession>
<dbReference type="AlphaFoldDB" id="A0A4U9W1Z5"/>
<dbReference type="RefSeq" id="WP_028070257.1">
    <property type="nucleotide sequence ID" value="NZ_CP141191.1"/>
</dbReference>
<evidence type="ECO:0000313" key="1">
    <source>
        <dbReference type="EMBL" id="MEZ0454618.1"/>
    </source>
</evidence>
<dbReference type="EMBL" id="JBEOQB010000008">
    <property type="protein sequence ID" value="MEZ0454618.1"/>
    <property type="molecule type" value="Genomic_DNA"/>
</dbReference>
<dbReference type="Pfam" id="PF14014">
    <property type="entry name" value="DUF4230"/>
    <property type="match status" value="1"/>
</dbReference>
<dbReference type="GeneID" id="78465134"/>
<dbReference type="KEGG" id="stha:NCTC11429_04554"/>
<organism evidence="2 3">
    <name type="scientific">Sphingobacterium thalpophilum</name>
    <dbReference type="NCBI Taxonomy" id="259"/>
    <lineage>
        <taxon>Bacteria</taxon>
        <taxon>Pseudomonadati</taxon>
        <taxon>Bacteroidota</taxon>
        <taxon>Sphingobacteriia</taxon>
        <taxon>Sphingobacteriales</taxon>
        <taxon>Sphingobacteriaceae</taxon>
        <taxon>Sphingobacterium</taxon>
    </lineage>
</organism>